<dbReference type="PIRSF" id="PIRSF036492">
    <property type="entry name" value="ALDH"/>
    <property type="match status" value="1"/>
</dbReference>
<organism evidence="10 11">
    <name type="scientific">Paenibacillus azoreducens</name>
    <dbReference type="NCBI Taxonomy" id="116718"/>
    <lineage>
        <taxon>Bacteria</taxon>
        <taxon>Bacillati</taxon>
        <taxon>Bacillota</taxon>
        <taxon>Bacilli</taxon>
        <taxon>Bacillales</taxon>
        <taxon>Paenibacillaceae</taxon>
        <taxon>Paenibacillus</taxon>
    </lineage>
</organism>
<dbReference type="InterPro" id="IPR012394">
    <property type="entry name" value="Aldehyde_DH_NAD(P)"/>
</dbReference>
<evidence type="ECO:0000256" key="4">
    <source>
        <dbReference type="PIRNR" id="PIRNR036492"/>
    </source>
</evidence>
<proteinExistence type="inferred from homology"/>
<comment type="caution">
    <text evidence="10">The sequence shown here is derived from an EMBL/GenBank/DDBJ whole genome shotgun (WGS) entry which is preliminary data.</text>
</comment>
<dbReference type="FunFam" id="3.40.309.10:FF:000003">
    <property type="entry name" value="Aldehyde dehydrogenase"/>
    <property type="match status" value="1"/>
</dbReference>
<feature type="coiled-coil region" evidence="8">
    <location>
        <begin position="25"/>
        <end position="52"/>
    </location>
</feature>
<evidence type="ECO:0000256" key="2">
    <source>
        <dbReference type="ARBA" id="ARBA00023002"/>
    </source>
</evidence>
<feature type="active site" evidence="5">
    <location>
        <position position="246"/>
    </location>
</feature>
<keyword evidence="3" id="KW-0520">NAD</keyword>
<dbReference type="AlphaFoldDB" id="A0A919YCC2"/>
<protein>
    <recommendedName>
        <fullName evidence="4">Aldehyde dehydrogenase</fullName>
    </recommendedName>
</protein>
<dbReference type="InterPro" id="IPR016162">
    <property type="entry name" value="Ald_DH_N"/>
</dbReference>
<dbReference type="GO" id="GO:0004029">
    <property type="term" value="F:aldehyde dehydrogenase (NAD+) activity"/>
    <property type="evidence" value="ECO:0007669"/>
    <property type="project" value="TreeGrafter"/>
</dbReference>
<dbReference type="InterPro" id="IPR016161">
    <property type="entry name" value="Ald_DH/histidinol_DH"/>
</dbReference>
<dbReference type="PANTHER" id="PTHR43570:SF16">
    <property type="entry name" value="ALDEHYDE DEHYDROGENASE TYPE III, ISOFORM Q"/>
    <property type="match status" value="1"/>
</dbReference>
<dbReference type="InterPro" id="IPR016160">
    <property type="entry name" value="Ald_DH_CS_CYS"/>
</dbReference>
<evidence type="ECO:0000256" key="6">
    <source>
        <dbReference type="PROSITE-ProRule" id="PRU10007"/>
    </source>
</evidence>
<keyword evidence="2 4" id="KW-0560">Oxidoreductase</keyword>
<dbReference type="FunFam" id="3.40.605.10:FF:000004">
    <property type="entry name" value="Aldehyde dehydrogenase"/>
    <property type="match status" value="1"/>
</dbReference>
<keyword evidence="11" id="KW-1185">Reference proteome</keyword>
<keyword evidence="8" id="KW-0175">Coiled coil</keyword>
<dbReference type="CDD" id="cd07136">
    <property type="entry name" value="ALDH_YwdH-P39616"/>
    <property type="match status" value="1"/>
</dbReference>
<feature type="active site" evidence="5 6">
    <location>
        <position position="212"/>
    </location>
</feature>
<evidence type="ECO:0000313" key="11">
    <source>
        <dbReference type="Proteomes" id="UP000682811"/>
    </source>
</evidence>
<dbReference type="InterPro" id="IPR016163">
    <property type="entry name" value="Ald_DH_C"/>
</dbReference>
<reference evidence="10 11" key="1">
    <citation type="submission" date="2021-03" db="EMBL/GenBank/DDBJ databases">
        <title>Antimicrobial resistance genes in bacteria isolated from Japanese honey, and their potential for conferring macrolide and lincosamide resistance in the American foulbrood pathogen Paenibacillus larvae.</title>
        <authorList>
            <person name="Okamoto M."/>
            <person name="Kumagai M."/>
            <person name="Kanamori H."/>
            <person name="Takamatsu D."/>
        </authorList>
    </citation>
    <scope>NUCLEOTIDE SEQUENCE [LARGE SCALE GENOMIC DNA]</scope>
    <source>
        <strain evidence="10 11">J34TS1</strain>
    </source>
</reference>
<dbReference type="EMBL" id="BORT01000004">
    <property type="protein sequence ID" value="GIO46578.1"/>
    <property type="molecule type" value="Genomic_DNA"/>
</dbReference>
<dbReference type="SUPFAM" id="SSF53720">
    <property type="entry name" value="ALDH-like"/>
    <property type="match status" value="1"/>
</dbReference>
<dbReference type="GO" id="GO:0005737">
    <property type="term" value="C:cytoplasm"/>
    <property type="evidence" value="ECO:0007669"/>
    <property type="project" value="TreeGrafter"/>
</dbReference>
<dbReference type="InterPro" id="IPR015590">
    <property type="entry name" value="Aldehyde_DH_dom"/>
</dbReference>
<dbReference type="PROSITE" id="PS00687">
    <property type="entry name" value="ALDEHYDE_DEHYDR_GLU"/>
    <property type="match status" value="1"/>
</dbReference>
<evidence type="ECO:0000313" key="10">
    <source>
        <dbReference type="EMBL" id="GIO46578.1"/>
    </source>
</evidence>
<gene>
    <name evidence="10" type="primary">ywdH</name>
    <name evidence="10" type="ORF">J34TS1_13430</name>
</gene>
<dbReference type="Gene3D" id="3.40.309.10">
    <property type="entry name" value="Aldehyde Dehydrogenase, Chain A, domain 2"/>
    <property type="match status" value="1"/>
</dbReference>
<evidence type="ECO:0000256" key="3">
    <source>
        <dbReference type="ARBA" id="ARBA00023027"/>
    </source>
</evidence>
<sequence length="459" mass="50949">MSNDTMTKLIQKQKHFYSTGATRPYEERLRQLKRLKGALVAYEKQIISALKQDLNKSELESFSTEIGIVYEELSFTVKHLHSWMKPKKAKTALTHIGSKGRIIPEPYGTALIIAPWNYPYQLAVSPLIGAIAAGNTVVLKPSELSPATSALLAEILESLFDEEYVAVVQGGPEVSQELLDQAVDYIFFTGSVHVGKIVMQAAAKRLIPLTLELGGKSPCIVHADAPLKLTAQRLVFGKFTNAGQTCIAPDYLLVHRSVKNELIAHTREAVAEFYGAEPLSNAAYGRIVSERHFRRLASFLQDGNILFGGQTAPDRLVIEPTLMDQVTWDTPVMQEEIFGPILPVLEYDHIQEAIDMINERPKPLALYLFTKEPEIEEMVVGSVSYGGGCINDTLMHIATPHLPFGGVGESGMGAYHGRGSFDTFTHYKSVLKQTNLFDIKFRYPSSKNGLKIMRKLMKP</sequence>
<evidence type="ECO:0000256" key="1">
    <source>
        <dbReference type="ARBA" id="ARBA00009986"/>
    </source>
</evidence>
<dbReference type="GO" id="GO:0006081">
    <property type="term" value="P:aldehyde metabolic process"/>
    <property type="evidence" value="ECO:0007669"/>
    <property type="project" value="InterPro"/>
</dbReference>
<dbReference type="PANTHER" id="PTHR43570">
    <property type="entry name" value="ALDEHYDE DEHYDROGENASE"/>
    <property type="match status" value="1"/>
</dbReference>
<comment type="similarity">
    <text evidence="1 4 7">Belongs to the aldehyde dehydrogenase family.</text>
</comment>
<evidence type="ECO:0000256" key="7">
    <source>
        <dbReference type="RuleBase" id="RU003345"/>
    </source>
</evidence>
<dbReference type="Proteomes" id="UP000682811">
    <property type="component" value="Unassembled WGS sequence"/>
</dbReference>
<dbReference type="RefSeq" id="WP_212977573.1">
    <property type="nucleotide sequence ID" value="NZ_AP025343.1"/>
</dbReference>
<evidence type="ECO:0000256" key="8">
    <source>
        <dbReference type="SAM" id="Coils"/>
    </source>
</evidence>
<dbReference type="Pfam" id="PF00171">
    <property type="entry name" value="Aldedh"/>
    <property type="match status" value="1"/>
</dbReference>
<name>A0A919YCC2_9BACL</name>
<evidence type="ECO:0000256" key="5">
    <source>
        <dbReference type="PIRSR" id="PIRSR036492-1"/>
    </source>
</evidence>
<accession>A0A919YCC2</accession>
<feature type="domain" description="Aldehyde dehydrogenase" evidence="9">
    <location>
        <begin position="8"/>
        <end position="430"/>
    </location>
</feature>
<dbReference type="Gene3D" id="3.40.605.10">
    <property type="entry name" value="Aldehyde Dehydrogenase, Chain A, domain 1"/>
    <property type="match status" value="1"/>
</dbReference>
<evidence type="ECO:0000259" key="9">
    <source>
        <dbReference type="Pfam" id="PF00171"/>
    </source>
</evidence>
<dbReference type="InterPro" id="IPR029510">
    <property type="entry name" value="Ald_DH_CS_GLU"/>
</dbReference>
<dbReference type="PROSITE" id="PS00070">
    <property type="entry name" value="ALDEHYDE_DEHYDR_CYS"/>
    <property type="match status" value="1"/>
</dbReference>